<evidence type="ECO:0000313" key="2">
    <source>
        <dbReference type="Proteomes" id="UP000828390"/>
    </source>
</evidence>
<proteinExistence type="predicted"/>
<gene>
    <name evidence="1" type="ORF">DPMN_047232</name>
</gene>
<name>A0A9D4DA04_DREPO</name>
<organism evidence="1 2">
    <name type="scientific">Dreissena polymorpha</name>
    <name type="common">Zebra mussel</name>
    <name type="synonym">Mytilus polymorpha</name>
    <dbReference type="NCBI Taxonomy" id="45954"/>
    <lineage>
        <taxon>Eukaryota</taxon>
        <taxon>Metazoa</taxon>
        <taxon>Spiralia</taxon>
        <taxon>Lophotrochozoa</taxon>
        <taxon>Mollusca</taxon>
        <taxon>Bivalvia</taxon>
        <taxon>Autobranchia</taxon>
        <taxon>Heteroconchia</taxon>
        <taxon>Euheterodonta</taxon>
        <taxon>Imparidentia</taxon>
        <taxon>Neoheterodontei</taxon>
        <taxon>Myida</taxon>
        <taxon>Dreissenoidea</taxon>
        <taxon>Dreissenidae</taxon>
        <taxon>Dreissena</taxon>
    </lineage>
</organism>
<protein>
    <submittedName>
        <fullName evidence="1">Uncharacterized protein</fullName>
    </submittedName>
</protein>
<evidence type="ECO:0000313" key="1">
    <source>
        <dbReference type="EMBL" id="KAH3740526.1"/>
    </source>
</evidence>
<reference evidence="1" key="2">
    <citation type="submission" date="2020-11" db="EMBL/GenBank/DDBJ databases">
        <authorList>
            <person name="McCartney M.A."/>
            <person name="Auch B."/>
            <person name="Kono T."/>
            <person name="Mallez S."/>
            <person name="Becker A."/>
            <person name="Gohl D.M."/>
            <person name="Silverstein K.A.T."/>
            <person name="Koren S."/>
            <person name="Bechman K.B."/>
            <person name="Herman A."/>
            <person name="Abrahante J.E."/>
            <person name="Garbe J."/>
        </authorList>
    </citation>
    <scope>NUCLEOTIDE SEQUENCE</scope>
    <source>
        <strain evidence="1">Duluth1</strain>
        <tissue evidence="1">Whole animal</tissue>
    </source>
</reference>
<reference evidence="1" key="1">
    <citation type="journal article" date="2019" name="bioRxiv">
        <title>The Genome of the Zebra Mussel, Dreissena polymorpha: A Resource for Invasive Species Research.</title>
        <authorList>
            <person name="McCartney M.A."/>
            <person name="Auch B."/>
            <person name="Kono T."/>
            <person name="Mallez S."/>
            <person name="Zhang Y."/>
            <person name="Obille A."/>
            <person name="Becker A."/>
            <person name="Abrahante J.E."/>
            <person name="Garbe J."/>
            <person name="Badalamenti J.P."/>
            <person name="Herman A."/>
            <person name="Mangelson H."/>
            <person name="Liachko I."/>
            <person name="Sullivan S."/>
            <person name="Sone E.D."/>
            <person name="Koren S."/>
            <person name="Silverstein K.A.T."/>
            <person name="Beckman K.B."/>
            <person name="Gohl D.M."/>
        </authorList>
    </citation>
    <scope>NUCLEOTIDE SEQUENCE</scope>
    <source>
        <strain evidence="1">Duluth1</strain>
        <tissue evidence="1">Whole animal</tissue>
    </source>
</reference>
<sequence>EYKQRVHFEHQRVGTSASDLQWCWQGNLWKALFVSEDRRKTRGIRNFNQSCRTRIIYKKCLTGNREIYCAQIACVPSVKCTFDETDCCFDFADTSIRGVGAVP</sequence>
<keyword evidence="2" id="KW-1185">Reference proteome</keyword>
<comment type="caution">
    <text evidence="1">The sequence shown here is derived from an EMBL/GenBank/DDBJ whole genome shotgun (WGS) entry which is preliminary data.</text>
</comment>
<dbReference type="AlphaFoldDB" id="A0A9D4DA04"/>
<feature type="non-terminal residue" evidence="1">
    <location>
        <position position="1"/>
    </location>
</feature>
<dbReference type="Proteomes" id="UP000828390">
    <property type="component" value="Unassembled WGS sequence"/>
</dbReference>
<accession>A0A9D4DA04</accession>
<dbReference type="EMBL" id="JAIWYP010000011">
    <property type="protein sequence ID" value="KAH3740526.1"/>
    <property type="molecule type" value="Genomic_DNA"/>
</dbReference>